<accession>A0ABP5IRP4</accession>
<reference evidence="4" key="1">
    <citation type="journal article" date="2019" name="Int. J. Syst. Evol. Microbiol.">
        <title>The Global Catalogue of Microorganisms (GCM) 10K type strain sequencing project: providing services to taxonomists for standard genome sequencing and annotation.</title>
        <authorList>
            <consortium name="The Broad Institute Genomics Platform"/>
            <consortium name="The Broad Institute Genome Sequencing Center for Infectious Disease"/>
            <person name="Wu L."/>
            <person name="Ma J."/>
        </authorList>
    </citation>
    <scope>NUCLEOTIDE SEQUENCE [LARGE SCALE GENOMIC DNA]</scope>
    <source>
        <strain evidence="4">JCM 15900</strain>
    </source>
</reference>
<proteinExistence type="predicted"/>
<feature type="region of interest" description="Disordered" evidence="1">
    <location>
        <begin position="58"/>
        <end position="83"/>
    </location>
</feature>
<name>A0ABP5IRP4_9MICO</name>
<evidence type="ECO:0000313" key="3">
    <source>
        <dbReference type="EMBL" id="GAA2105425.1"/>
    </source>
</evidence>
<evidence type="ECO:0000256" key="1">
    <source>
        <dbReference type="SAM" id="MobiDB-lite"/>
    </source>
</evidence>
<evidence type="ECO:0000256" key="2">
    <source>
        <dbReference type="SAM" id="Phobius"/>
    </source>
</evidence>
<sequence>MLGAIVGAIAPIPCLPDIALLGLGVAGLLFGVVAVLQEWVGLRRRFRDSELVERNPVFTGPRPVDRDLPDSSPHARGTRLHSRDLNRQMLSGKTWSARMRA</sequence>
<organism evidence="3 4">
    <name type="scientific">Brevibacterium salitolerans</name>
    <dbReference type="NCBI Taxonomy" id="1403566"/>
    <lineage>
        <taxon>Bacteria</taxon>
        <taxon>Bacillati</taxon>
        <taxon>Actinomycetota</taxon>
        <taxon>Actinomycetes</taxon>
        <taxon>Micrococcales</taxon>
        <taxon>Brevibacteriaceae</taxon>
        <taxon>Brevibacterium</taxon>
    </lineage>
</organism>
<keyword evidence="2" id="KW-1133">Transmembrane helix</keyword>
<comment type="caution">
    <text evidence="3">The sequence shown here is derived from an EMBL/GenBank/DDBJ whole genome shotgun (WGS) entry which is preliminary data.</text>
</comment>
<evidence type="ECO:0000313" key="4">
    <source>
        <dbReference type="Proteomes" id="UP001500984"/>
    </source>
</evidence>
<dbReference type="Proteomes" id="UP001500984">
    <property type="component" value="Unassembled WGS sequence"/>
</dbReference>
<gene>
    <name evidence="3" type="ORF">GCM10009823_30840</name>
</gene>
<feature type="transmembrane region" description="Helical" evidence="2">
    <location>
        <begin position="18"/>
        <end position="36"/>
    </location>
</feature>
<keyword evidence="2" id="KW-0472">Membrane</keyword>
<keyword evidence="2" id="KW-0812">Transmembrane</keyword>
<keyword evidence="4" id="KW-1185">Reference proteome</keyword>
<protein>
    <submittedName>
        <fullName evidence="3">Uncharacterized protein</fullName>
    </submittedName>
</protein>
<dbReference type="EMBL" id="BAAAPZ010000018">
    <property type="protein sequence ID" value="GAA2105425.1"/>
    <property type="molecule type" value="Genomic_DNA"/>
</dbReference>